<dbReference type="GO" id="GO:0008175">
    <property type="term" value="F:tRNA methyltransferase activity"/>
    <property type="evidence" value="ECO:0007669"/>
    <property type="project" value="TreeGrafter"/>
</dbReference>
<reference evidence="3" key="1">
    <citation type="submission" date="2021-11" db="EMBL/GenBank/DDBJ databases">
        <authorList>
            <consortium name="Genoscope - CEA"/>
            <person name="William W."/>
        </authorList>
    </citation>
    <scope>NUCLEOTIDE SEQUENCE</scope>
</reference>
<dbReference type="EMBL" id="CAKKNE010000004">
    <property type="protein sequence ID" value="CAH0374033.1"/>
    <property type="molecule type" value="Genomic_DNA"/>
</dbReference>
<dbReference type="GO" id="GO:0031591">
    <property type="term" value="P:wybutosine biosynthetic process"/>
    <property type="evidence" value="ECO:0007669"/>
    <property type="project" value="TreeGrafter"/>
</dbReference>
<dbReference type="PANTHER" id="PTHR46529:SF1">
    <property type="entry name" value="TRNA WYBUTOSINE-SYNTHESIZING PROTEIN 4"/>
    <property type="match status" value="1"/>
</dbReference>
<evidence type="ECO:0000256" key="2">
    <source>
        <dbReference type="ARBA" id="ARBA00022691"/>
    </source>
</evidence>
<dbReference type="Proteomes" id="UP000789595">
    <property type="component" value="Unassembled WGS sequence"/>
</dbReference>
<dbReference type="Gene3D" id="2.120.10.80">
    <property type="entry name" value="Kelch-type beta propeller"/>
    <property type="match status" value="1"/>
</dbReference>
<keyword evidence="2" id="KW-0949">S-adenosyl-L-methionine</keyword>
<sequence length="306" mass="31657">MTAQHAAAGQLQLNYWAEARLQRWGHIAVPLSSTRVAIHGGYGRDGKKLRRLDDVVIVSSDGTVAPTVSSTPRPKARERHGAAAVEGGFVIHGGRAGGAFGDAWRWHDDVWRELRCEGSPPAPRWSHAFVALPGDACLVCGGRGDAGDLDDDAYVLDPATQTWSRVAAPAFPVAFACSTSDGQTIAFGGGRAARFADAAWSELALDDATAAASRRLAACVCATARPGELVVAGGVPADEGEVGGVAVLRIGEDVKCVAEAPLDVMRAYPVHAAAAFSGDGVVVFGGGVPCLSFAPVFGDSVRVVMT</sequence>
<comment type="caution">
    <text evidence="3">The sequence shown here is derived from an EMBL/GenBank/DDBJ whole genome shotgun (WGS) entry which is preliminary data.</text>
</comment>
<dbReference type="AlphaFoldDB" id="A0A8J2SKF8"/>
<evidence type="ECO:0000313" key="4">
    <source>
        <dbReference type="Proteomes" id="UP000789595"/>
    </source>
</evidence>
<organism evidence="3 4">
    <name type="scientific">Pelagomonas calceolata</name>
    <dbReference type="NCBI Taxonomy" id="35677"/>
    <lineage>
        <taxon>Eukaryota</taxon>
        <taxon>Sar</taxon>
        <taxon>Stramenopiles</taxon>
        <taxon>Ochrophyta</taxon>
        <taxon>Pelagophyceae</taxon>
        <taxon>Pelagomonadales</taxon>
        <taxon>Pelagomonadaceae</taxon>
        <taxon>Pelagomonas</taxon>
    </lineage>
</organism>
<dbReference type="Pfam" id="PF24681">
    <property type="entry name" value="Kelch_KLHDC2_KLHL20_DRC7"/>
    <property type="match status" value="1"/>
</dbReference>
<dbReference type="GO" id="GO:0030488">
    <property type="term" value="P:tRNA methylation"/>
    <property type="evidence" value="ECO:0007669"/>
    <property type="project" value="TreeGrafter"/>
</dbReference>
<name>A0A8J2SKF8_9STRA</name>
<dbReference type="SUPFAM" id="SSF117281">
    <property type="entry name" value="Kelch motif"/>
    <property type="match status" value="1"/>
</dbReference>
<dbReference type="PANTHER" id="PTHR46529">
    <property type="entry name" value="TRNA WYBUTOSINE-SYNTHESIZING PROTEIN 4"/>
    <property type="match status" value="1"/>
</dbReference>
<keyword evidence="4" id="KW-1185">Reference proteome</keyword>
<gene>
    <name evidence="3" type="ORF">PECAL_4P12900</name>
</gene>
<proteinExistence type="inferred from homology"/>
<evidence type="ECO:0000256" key="1">
    <source>
        <dbReference type="ARBA" id="ARBA00010703"/>
    </source>
</evidence>
<dbReference type="InterPro" id="IPR015915">
    <property type="entry name" value="Kelch-typ_b-propeller"/>
</dbReference>
<protein>
    <submittedName>
        <fullName evidence="3">Uncharacterized protein</fullName>
    </submittedName>
</protein>
<accession>A0A8J2SKF8</accession>
<evidence type="ECO:0000313" key="3">
    <source>
        <dbReference type="EMBL" id="CAH0374033.1"/>
    </source>
</evidence>
<comment type="similarity">
    <text evidence="1">Belongs to the methyltransferase superfamily. LCMT family.</text>
</comment>